<dbReference type="NCBIfam" id="TIGR00501">
    <property type="entry name" value="met_pdase_II"/>
    <property type="match status" value="1"/>
</dbReference>
<comment type="cofactor">
    <cofactor evidence="8">
        <name>Co(2+)</name>
        <dbReference type="ChEBI" id="CHEBI:48828"/>
    </cofactor>
    <cofactor evidence="8">
        <name>Zn(2+)</name>
        <dbReference type="ChEBI" id="CHEBI:29105"/>
    </cofactor>
    <cofactor evidence="8">
        <name>Mn(2+)</name>
        <dbReference type="ChEBI" id="CHEBI:29035"/>
    </cofactor>
    <cofactor evidence="8">
        <name>Fe(2+)</name>
        <dbReference type="ChEBI" id="CHEBI:29033"/>
    </cofactor>
    <text evidence="8">Binds 2 divalent metal cations per subunit. Has a high-affinity and a low affinity metal-binding site. The true nature of the physiological cofactor is under debate. The enzyme is active with cobalt, zinc, manganese or divalent iron ions.</text>
</comment>
<dbReference type="Gene3D" id="1.10.10.10">
    <property type="entry name" value="Winged helix-like DNA-binding domain superfamily/Winged helix DNA-binding domain"/>
    <property type="match status" value="1"/>
</dbReference>
<dbReference type="InterPro" id="IPR036005">
    <property type="entry name" value="Creatinase/aminopeptidase-like"/>
</dbReference>
<keyword evidence="6 8" id="KW-0479">Metal-binding</keyword>
<name>A0A218NM50_9ARCH</name>
<keyword evidence="11" id="KW-1185">Reference proteome</keyword>
<dbReference type="InterPro" id="IPR002468">
    <property type="entry name" value="Pept_M24A_MAP2"/>
</dbReference>
<evidence type="ECO:0000313" key="11">
    <source>
        <dbReference type="Proteomes" id="UP000197679"/>
    </source>
</evidence>
<sequence length="320" mass="35547">MLWLIVLKVIVMDKSNLDNTIEEDENLAEEVCKISYEALLKARDMIKPGVKLLDVAEATESYVIGKGYEVAFPLNLSIDNEAAHYTPSYMDDKVFGEKDLVKVDFGAAKNGYLGDCALTVDLSGEYGKLVDATKEALENAVSIVRAGRKVKEIGKEINSTFERLGFRPIENLGGHGVNLHELHAEPFIPNYDNGDDAELEEGRRIAIEPFATLKQSRGLVTETDVAEIYSFSDNISPRLPAARHVLSSIMEKYPSEPFAARWLSEGMKSKFELYSGIRELEKIGALDSYPVLAEVSRGMVAQTEFELLVEKDSCKVLTKI</sequence>
<keyword evidence="7" id="KW-0378">Hydrolase</keyword>
<comment type="similarity">
    <text evidence="8">Belongs to the peptidase M24A family.</text>
</comment>
<dbReference type="Proteomes" id="UP000197679">
    <property type="component" value="Chromosome"/>
</dbReference>
<gene>
    <name evidence="10" type="ORF">Mia14_0207</name>
</gene>
<dbReference type="Gene3D" id="3.90.230.10">
    <property type="entry name" value="Creatinase/methionine aminopeptidase superfamily"/>
    <property type="match status" value="1"/>
</dbReference>
<dbReference type="PANTHER" id="PTHR45777">
    <property type="entry name" value="METHIONINE AMINOPEPTIDASE 2"/>
    <property type="match status" value="1"/>
</dbReference>
<comment type="function">
    <text evidence="8">Removes the N-terminal methionine from nascent proteins. The N-terminal methionine is often cleaved when the second residue in the primary sequence is small and uncharged (Met-Ala-, Cys, Gly, Pro, Ser, Thr, or Val).</text>
</comment>
<dbReference type="PRINTS" id="PR00599">
    <property type="entry name" value="MAPEPTIDASE"/>
</dbReference>
<dbReference type="InterPro" id="IPR036388">
    <property type="entry name" value="WH-like_DNA-bd_sf"/>
</dbReference>
<dbReference type="GO" id="GO:0046872">
    <property type="term" value="F:metal ion binding"/>
    <property type="evidence" value="ECO:0007669"/>
    <property type="project" value="UniProtKB-KW"/>
</dbReference>
<evidence type="ECO:0000256" key="3">
    <source>
        <dbReference type="ARBA" id="ARBA00001954"/>
    </source>
</evidence>
<evidence type="ECO:0000256" key="7">
    <source>
        <dbReference type="ARBA" id="ARBA00022801"/>
    </source>
</evidence>
<dbReference type="GO" id="GO:0006508">
    <property type="term" value="P:proteolysis"/>
    <property type="evidence" value="ECO:0007669"/>
    <property type="project" value="UniProtKB-KW"/>
</dbReference>
<dbReference type="GO" id="GO:0070006">
    <property type="term" value="F:metalloaminopeptidase activity"/>
    <property type="evidence" value="ECO:0007669"/>
    <property type="project" value="InterPro"/>
</dbReference>
<comment type="cofactor">
    <cofactor evidence="2">
        <name>Mn(2+)</name>
        <dbReference type="ChEBI" id="CHEBI:29035"/>
    </cofactor>
</comment>
<evidence type="ECO:0000256" key="1">
    <source>
        <dbReference type="ARBA" id="ARBA00000294"/>
    </source>
</evidence>
<dbReference type="SUPFAM" id="SSF46785">
    <property type="entry name" value="Winged helix' DNA-binding domain"/>
    <property type="match status" value="1"/>
</dbReference>
<dbReference type="AlphaFoldDB" id="A0A218NM50"/>
<feature type="domain" description="Peptidase M24" evidence="9">
    <location>
        <begin position="29"/>
        <end position="222"/>
    </location>
</feature>
<dbReference type="InterPro" id="IPR001714">
    <property type="entry name" value="Pept_M24_MAP"/>
</dbReference>
<dbReference type="GO" id="GO:0004239">
    <property type="term" value="F:initiator methionyl aminopeptidase activity"/>
    <property type="evidence" value="ECO:0007669"/>
    <property type="project" value="UniProtKB-EC"/>
</dbReference>
<evidence type="ECO:0000256" key="2">
    <source>
        <dbReference type="ARBA" id="ARBA00001936"/>
    </source>
</evidence>
<protein>
    <recommendedName>
        <fullName evidence="8">Methionine aminopeptidase</fullName>
        <ecNumber evidence="8">3.4.11.18</ecNumber>
    </recommendedName>
</protein>
<dbReference type="SUPFAM" id="SSF55920">
    <property type="entry name" value="Creatinase/aminopeptidase"/>
    <property type="match status" value="1"/>
</dbReference>
<dbReference type="KEGG" id="marh:Mia14_0207"/>
<evidence type="ECO:0000313" key="10">
    <source>
        <dbReference type="EMBL" id="ASI13541.1"/>
    </source>
</evidence>
<reference evidence="10 11" key="1">
    <citation type="journal article" date="2017" name="Nat. Commun.">
        <title>'ARMAN' archaea depend on association with euryarchaeal host in culture and in situ.</title>
        <authorList>
            <person name="Golyshina O."/>
            <person name="Toshchakov S."/>
            <person name="Makarova K."/>
            <person name="Gavrilov S."/>
            <person name="Korzhenkov A."/>
            <person name="La Cono V."/>
            <person name="Arcadi E."/>
            <person name="Nechitaylo T."/>
            <person name="Ferrer M."/>
            <person name="Kublanov I."/>
            <person name="Wolf Y."/>
            <person name="Yakimov M."/>
            <person name="Golyshin P."/>
            <person name="Slesarev A."/>
            <person name="Kozyavkin S."/>
        </authorList>
    </citation>
    <scope>NUCLEOTIDE SEQUENCE [LARGE SCALE GENOMIC DNA]</scope>
    <source>
        <strain evidence="10 11">Mia14</strain>
    </source>
</reference>
<dbReference type="PANTHER" id="PTHR45777:SF2">
    <property type="entry name" value="METHIONINE AMINOPEPTIDASE 2"/>
    <property type="match status" value="1"/>
</dbReference>
<evidence type="ECO:0000256" key="6">
    <source>
        <dbReference type="ARBA" id="ARBA00022723"/>
    </source>
</evidence>
<keyword evidence="4 8" id="KW-0031">Aminopeptidase</keyword>
<comment type="catalytic activity">
    <reaction evidence="1 8">
        <text>Release of N-terminal amino acids, preferentially methionine, from peptides and arylamides.</text>
        <dbReference type="EC" id="3.4.11.18"/>
    </reaction>
</comment>
<dbReference type="InterPro" id="IPR036390">
    <property type="entry name" value="WH_DNA-bd_sf"/>
</dbReference>
<evidence type="ECO:0000259" key="9">
    <source>
        <dbReference type="Pfam" id="PF00557"/>
    </source>
</evidence>
<evidence type="ECO:0000256" key="4">
    <source>
        <dbReference type="ARBA" id="ARBA00022438"/>
    </source>
</evidence>
<dbReference type="EMBL" id="CP019964">
    <property type="protein sequence ID" value="ASI13541.1"/>
    <property type="molecule type" value="Genomic_DNA"/>
</dbReference>
<keyword evidence="5 8" id="KW-0645">Protease</keyword>
<dbReference type="Pfam" id="PF00557">
    <property type="entry name" value="Peptidase_M24"/>
    <property type="match status" value="1"/>
</dbReference>
<organism evidence="10 11">
    <name type="scientific">Candidatus Mancarchaeum acidiphilum</name>
    <dbReference type="NCBI Taxonomy" id="1920749"/>
    <lineage>
        <taxon>Archaea</taxon>
        <taxon>Candidatus Micrarchaeota</taxon>
        <taxon>Candidatus Mancarchaeum</taxon>
    </lineage>
</organism>
<dbReference type="EC" id="3.4.11.18" evidence="8"/>
<proteinExistence type="inferred from homology"/>
<dbReference type="InterPro" id="IPR050247">
    <property type="entry name" value="Met_Aminopeptidase_Type2"/>
</dbReference>
<comment type="cofactor">
    <cofactor evidence="3">
        <name>Fe(2+)</name>
        <dbReference type="ChEBI" id="CHEBI:29033"/>
    </cofactor>
</comment>
<accession>A0A218NM50</accession>
<evidence type="ECO:0000256" key="5">
    <source>
        <dbReference type="ARBA" id="ARBA00022670"/>
    </source>
</evidence>
<evidence type="ECO:0000256" key="8">
    <source>
        <dbReference type="RuleBase" id="RU003653"/>
    </source>
</evidence>
<dbReference type="InterPro" id="IPR000994">
    <property type="entry name" value="Pept_M24"/>
</dbReference>
<dbReference type="GO" id="GO:0005737">
    <property type="term" value="C:cytoplasm"/>
    <property type="evidence" value="ECO:0007669"/>
    <property type="project" value="TreeGrafter"/>
</dbReference>